<comment type="caution">
    <text evidence="2">The sequence shown here is derived from an EMBL/GenBank/DDBJ whole genome shotgun (WGS) entry which is preliminary data.</text>
</comment>
<dbReference type="InterPro" id="IPR029058">
    <property type="entry name" value="AB_hydrolase_fold"/>
</dbReference>
<feature type="domain" description="AB hydrolase-1" evidence="1">
    <location>
        <begin position="15"/>
        <end position="259"/>
    </location>
</feature>
<dbReference type="PRINTS" id="PR00111">
    <property type="entry name" value="ABHYDROLASE"/>
</dbReference>
<keyword evidence="3" id="KW-1185">Reference proteome</keyword>
<dbReference type="Pfam" id="PF12697">
    <property type="entry name" value="Abhydrolase_6"/>
    <property type="match status" value="1"/>
</dbReference>
<dbReference type="SUPFAM" id="SSF53474">
    <property type="entry name" value="alpha/beta-Hydrolases"/>
    <property type="match status" value="1"/>
</dbReference>
<dbReference type="PANTHER" id="PTHR43194:SF2">
    <property type="entry name" value="PEROXISOMAL MEMBRANE PROTEIN LPX1"/>
    <property type="match status" value="1"/>
</dbReference>
<proteinExistence type="predicted"/>
<dbReference type="InterPro" id="IPR000073">
    <property type="entry name" value="AB_hydrolase_1"/>
</dbReference>
<dbReference type="InterPro" id="IPR050228">
    <property type="entry name" value="Carboxylesterase_BioH"/>
</dbReference>
<dbReference type="EMBL" id="JBHSTI010000002">
    <property type="protein sequence ID" value="MFC6236722.1"/>
    <property type="molecule type" value="Genomic_DNA"/>
</dbReference>
<evidence type="ECO:0000259" key="1">
    <source>
        <dbReference type="Pfam" id="PF12697"/>
    </source>
</evidence>
<sequence length="267" mass="28532">MDGLSIDVVGEGAPVVLLHGALGWGAQTFAEQYVLADTYRLHVVDRRGYGASPHQGAVGWPVDVPDLLALLEQLGGAHVLGHSYGGVVALMAAGQRPDLVRSLVVVEPPMYGISDHPEAQSLTADLWGLAERAPHQDGAEFFADWADLVLGLHPRLVSITVNGWSDLDRIAAEATRVEAMPLDPPVDWDGVRRVSGPTVVASGAWPPENARAATDPKRLRAAAAFRETAREVAERLGVPITQFDASGHNPQLTEAAAFNSLLRRTWG</sequence>
<dbReference type="GO" id="GO:0016787">
    <property type="term" value="F:hydrolase activity"/>
    <property type="evidence" value="ECO:0007669"/>
    <property type="project" value="UniProtKB-KW"/>
</dbReference>
<evidence type="ECO:0000313" key="2">
    <source>
        <dbReference type="EMBL" id="MFC6236722.1"/>
    </source>
</evidence>
<protein>
    <submittedName>
        <fullName evidence="2">Alpha/beta fold hydrolase</fullName>
    </submittedName>
</protein>
<name>A0ABW1SYM0_9ACTN</name>
<dbReference type="Gene3D" id="3.40.50.1820">
    <property type="entry name" value="alpha/beta hydrolase"/>
    <property type="match status" value="1"/>
</dbReference>
<dbReference type="RefSeq" id="WP_386763759.1">
    <property type="nucleotide sequence ID" value="NZ_JBHSTI010000002.1"/>
</dbReference>
<keyword evidence="2" id="KW-0378">Hydrolase</keyword>
<evidence type="ECO:0000313" key="3">
    <source>
        <dbReference type="Proteomes" id="UP001596138"/>
    </source>
</evidence>
<dbReference type="Proteomes" id="UP001596138">
    <property type="component" value="Unassembled WGS sequence"/>
</dbReference>
<dbReference type="PANTHER" id="PTHR43194">
    <property type="entry name" value="HYDROLASE ALPHA/BETA FOLD FAMILY"/>
    <property type="match status" value="1"/>
</dbReference>
<accession>A0ABW1SYM0</accession>
<gene>
    <name evidence="2" type="ORF">ACFQGU_02445</name>
</gene>
<reference evidence="3" key="1">
    <citation type="journal article" date="2019" name="Int. J. Syst. Evol. Microbiol.">
        <title>The Global Catalogue of Microorganisms (GCM) 10K type strain sequencing project: providing services to taxonomists for standard genome sequencing and annotation.</title>
        <authorList>
            <consortium name="The Broad Institute Genomics Platform"/>
            <consortium name="The Broad Institute Genome Sequencing Center for Infectious Disease"/>
            <person name="Wu L."/>
            <person name="Ma J."/>
        </authorList>
    </citation>
    <scope>NUCLEOTIDE SEQUENCE [LARGE SCALE GENOMIC DNA]</scope>
    <source>
        <strain evidence="3">CGMCC 4.7317</strain>
    </source>
</reference>
<organism evidence="2 3">
    <name type="scientific">Longivirga aurantiaca</name>
    <dbReference type="NCBI Taxonomy" id="1837743"/>
    <lineage>
        <taxon>Bacteria</taxon>
        <taxon>Bacillati</taxon>
        <taxon>Actinomycetota</taxon>
        <taxon>Actinomycetes</taxon>
        <taxon>Sporichthyales</taxon>
        <taxon>Sporichthyaceae</taxon>
        <taxon>Longivirga</taxon>
    </lineage>
</organism>